<evidence type="ECO:0000313" key="1">
    <source>
        <dbReference type="EMBL" id="NYD23024.1"/>
    </source>
</evidence>
<proteinExistence type="predicted"/>
<gene>
    <name evidence="1" type="ORF">BJ968_002564</name>
</gene>
<protein>
    <submittedName>
        <fullName evidence="1">Uncharacterized protein</fullName>
    </submittedName>
</protein>
<dbReference type="RefSeq" id="WP_179752453.1">
    <property type="nucleotide sequence ID" value="NZ_BAAAGN010000001.1"/>
</dbReference>
<name>A0A7Y9DM35_9ACTN</name>
<evidence type="ECO:0000313" key="2">
    <source>
        <dbReference type="Proteomes" id="UP000521922"/>
    </source>
</evidence>
<sequence length="94" mass="9808">MDLGQDAVRALARRTAAAADDVRATRRPLTATGEVAWMGLSAARFRDRLGDADRRVGLLADTCDDAAARLAEHAAALTAELTTELTTAAGARTA</sequence>
<accession>A0A7Y9DM35</accession>
<reference evidence="1 2" key="1">
    <citation type="submission" date="2020-07" db="EMBL/GenBank/DDBJ databases">
        <title>Sequencing the genomes of 1000 actinobacteria strains.</title>
        <authorList>
            <person name="Klenk H.-P."/>
        </authorList>
    </citation>
    <scope>NUCLEOTIDE SEQUENCE [LARGE SCALE GENOMIC DNA]</scope>
    <source>
        <strain evidence="1 2">DSM 7487</strain>
    </source>
</reference>
<dbReference type="AlphaFoldDB" id="A0A7Y9DM35"/>
<organism evidence="1 2">
    <name type="scientific">Kineococcus aurantiacus</name>
    <dbReference type="NCBI Taxonomy" id="37633"/>
    <lineage>
        <taxon>Bacteria</taxon>
        <taxon>Bacillati</taxon>
        <taxon>Actinomycetota</taxon>
        <taxon>Actinomycetes</taxon>
        <taxon>Kineosporiales</taxon>
        <taxon>Kineosporiaceae</taxon>
        <taxon>Kineococcus</taxon>
    </lineage>
</organism>
<keyword evidence="2" id="KW-1185">Reference proteome</keyword>
<comment type="caution">
    <text evidence="1">The sequence shown here is derived from an EMBL/GenBank/DDBJ whole genome shotgun (WGS) entry which is preliminary data.</text>
</comment>
<dbReference type="Proteomes" id="UP000521922">
    <property type="component" value="Unassembled WGS sequence"/>
</dbReference>
<dbReference type="EMBL" id="JACCBB010000001">
    <property type="protein sequence ID" value="NYD23024.1"/>
    <property type="molecule type" value="Genomic_DNA"/>
</dbReference>